<dbReference type="Pfam" id="PF13560">
    <property type="entry name" value="HTH_31"/>
    <property type="match status" value="1"/>
</dbReference>
<protein>
    <submittedName>
        <fullName evidence="3">HTH-type transcriptional regulator</fullName>
    </submittedName>
</protein>
<dbReference type="InterPro" id="IPR014710">
    <property type="entry name" value="RmlC-like_jellyroll"/>
</dbReference>
<dbReference type="CDD" id="cd00093">
    <property type="entry name" value="HTH_XRE"/>
    <property type="match status" value="1"/>
</dbReference>
<dbReference type="InterPro" id="IPR013096">
    <property type="entry name" value="Cupin_2"/>
</dbReference>
<dbReference type="RefSeq" id="WP_044048488.1">
    <property type="nucleotide sequence ID" value="NZ_CP003984.1"/>
</dbReference>
<proteinExistence type="predicted"/>
<dbReference type="GO" id="GO:0003677">
    <property type="term" value="F:DNA binding"/>
    <property type="evidence" value="ECO:0007669"/>
    <property type="project" value="UniProtKB-KW"/>
</dbReference>
<dbReference type="GO" id="GO:0005829">
    <property type="term" value="C:cytosol"/>
    <property type="evidence" value="ECO:0007669"/>
    <property type="project" value="TreeGrafter"/>
</dbReference>
<dbReference type="PANTHER" id="PTHR46797:SF2">
    <property type="entry name" value="TRANSCRIPTIONAL REGULATOR"/>
    <property type="match status" value="1"/>
</dbReference>
<dbReference type="InterPro" id="IPR050807">
    <property type="entry name" value="TransReg_Diox_bact_type"/>
</dbReference>
<dbReference type="SUPFAM" id="SSF51182">
    <property type="entry name" value="RmlC-like cupins"/>
    <property type="match status" value="1"/>
</dbReference>
<evidence type="ECO:0000259" key="2">
    <source>
        <dbReference type="PROSITE" id="PS50943"/>
    </source>
</evidence>
<dbReference type="KEGG" id="ptp:RCA23_c00630"/>
<dbReference type="Pfam" id="PF07883">
    <property type="entry name" value="Cupin_2"/>
    <property type="match status" value="1"/>
</dbReference>
<dbReference type="InterPro" id="IPR001387">
    <property type="entry name" value="Cro/C1-type_HTH"/>
</dbReference>
<dbReference type="Gene3D" id="2.60.120.10">
    <property type="entry name" value="Jelly Rolls"/>
    <property type="match status" value="1"/>
</dbReference>
<dbReference type="SUPFAM" id="SSF47413">
    <property type="entry name" value="lambda repressor-like DNA-binding domains"/>
    <property type="match status" value="1"/>
</dbReference>
<dbReference type="InterPro" id="IPR011051">
    <property type="entry name" value="RmlC_Cupin_sf"/>
</dbReference>
<dbReference type="PROSITE" id="PS50943">
    <property type="entry name" value="HTH_CROC1"/>
    <property type="match status" value="1"/>
</dbReference>
<keyword evidence="4" id="KW-1185">Reference proteome</keyword>
<evidence type="ECO:0000313" key="4">
    <source>
        <dbReference type="Proteomes" id="UP000028680"/>
    </source>
</evidence>
<evidence type="ECO:0000313" key="3">
    <source>
        <dbReference type="EMBL" id="AII85636.1"/>
    </source>
</evidence>
<keyword evidence="1" id="KW-0238">DNA-binding</keyword>
<sequence>MLHGQTDLNTLGADIRALRKARGLTLAELAQTLGRSVGWLSQVERDMSEPGINDLRDLARALDVSISSLFGSGPAPADEAGYVVRKNSRRPIGSREAGLVEELLSPDLTDDFEMLHSTFEPGAKLNPAVSRPTQEVGYILSGQLKLWIGDADYLLAPGDSFRIKGEFFRWENPTDKPCQVIWVIAPPVY</sequence>
<gene>
    <name evidence="3" type="ORF">RCA23_c00630</name>
</gene>
<dbReference type="InterPro" id="IPR010982">
    <property type="entry name" value="Lambda_DNA-bd_dom_sf"/>
</dbReference>
<organism evidence="3 4">
    <name type="scientific">Planktomarina temperata RCA23</name>
    <dbReference type="NCBI Taxonomy" id="666509"/>
    <lineage>
        <taxon>Bacteria</taxon>
        <taxon>Pseudomonadati</taxon>
        <taxon>Pseudomonadota</taxon>
        <taxon>Alphaproteobacteria</taxon>
        <taxon>Rhodobacterales</taxon>
        <taxon>Paracoccaceae</taxon>
        <taxon>Planktomarina</taxon>
    </lineage>
</organism>
<evidence type="ECO:0000256" key="1">
    <source>
        <dbReference type="ARBA" id="ARBA00023125"/>
    </source>
</evidence>
<dbReference type="GO" id="GO:0003700">
    <property type="term" value="F:DNA-binding transcription factor activity"/>
    <property type="evidence" value="ECO:0007669"/>
    <property type="project" value="TreeGrafter"/>
</dbReference>
<dbReference type="Gene3D" id="1.10.260.40">
    <property type="entry name" value="lambda repressor-like DNA-binding domains"/>
    <property type="match status" value="1"/>
</dbReference>
<dbReference type="EMBL" id="CP003984">
    <property type="protein sequence ID" value="AII85636.1"/>
    <property type="molecule type" value="Genomic_DNA"/>
</dbReference>
<dbReference type="SMART" id="SM00530">
    <property type="entry name" value="HTH_XRE"/>
    <property type="match status" value="1"/>
</dbReference>
<dbReference type="GeneID" id="93366992"/>
<dbReference type="AlphaFoldDB" id="A0AAN0RGB2"/>
<reference evidence="3 4" key="1">
    <citation type="journal article" date="2014" name="ISME J.">
        <title>Adaptation of an abundant Roseobacter RCA organism to pelagic systems revealed by genomic and transcriptomic analyses.</title>
        <authorList>
            <person name="Voget S."/>
            <person name="Wemheuer B."/>
            <person name="Brinkhoff T."/>
            <person name="Vollmers J."/>
            <person name="Dietrich S."/>
            <person name="Giebel H.A."/>
            <person name="Beardsley C."/>
            <person name="Sardemann C."/>
            <person name="Bakenhus I."/>
            <person name="Billerbeck S."/>
            <person name="Daniel R."/>
            <person name="Simon M."/>
        </authorList>
    </citation>
    <scope>NUCLEOTIDE SEQUENCE [LARGE SCALE GENOMIC DNA]</scope>
    <source>
        <strain evidence="3 4">RCA23</strain>
    </source>
</reference>
<name>A0AAN0RGB2_9RHOB</name>
<dbReference type="Proteomes" id="UP000028680">
    <property type="component" value="Chromosome"/>
</dbReference>
<dbReference type="CDD" id="cd02209">
    <property type="entry name" value="cupin_XRE_C"/>
    <property type="match status" value="1"/>
</dbReference>
<feature type="domain" description="HTH cro/C1-type" evidence="2">
    <location>
        <begin position="15"/>
        <end position="69"/>
    </location>
</feature>
<dbReference type="PANTHER" id="PTHR46797">
    <property type="entry name" value="HTH-TYPE TRANSCRIPTIONAL REGULATOR"/>
    <property type="match status" value="1"/>
</dbReference>
<accession>A0AAN0RGB2</accession>